<dbReference type="OrthoDB" id="9778545at2"/>
<dbReference type="EMBL" id="SKFH01000002">
    <property type="protein sequence ID" value="TCZ74371.1"/>
    <property type="molecule type" value="Genomic_DNA"/>
</dbReference>
<evidence type="ECO:0000256" key="3">
    <source>
        <dbReference type="ARBA" id="ARBA00022679"/>
    </source>
</evidence>
<comment type="caution">
    <text evidence="9">The sequence shown here is derived from an EMBL/GenBank/DDBJ whole genome shotgun (WGS) entry which is preliminary data.</text>
</comment>
<keyword evidence="10" id="KW-1185">Reference proteome</keyword>
<dbReference type="RefSeq" id="WP_131850417.1">
    <property type="nucleotide sequence ID" value="NZ_SKFH01000002.1"/>
</dbReference>
<evidence type="ECO:0000256" key="7">
    <source>
        <dbReference type="PROSITE-ProRule" id="PRU01373"/>
    </source>
</evidence>
<dbReference type="PANTHER" id="PTHR41533">
    <property type="entry name" value="L,D-TRANSPEPTIDASE HI_1667-RELATED"/>
    <property type="match status" value="1"/>
</dbReference>
<dbReference type="Proteomes" id="UP000295164">
    <property type="component" value="Unassembled WGS sequence"/>
</dbReference>
<accession>A0A4R4E8E1</accession>
<organism evidence="9 10">
    <name type="scientific">Flaviaesturariibacter aridisoli</name>
    <dbReference type="NCBI Taxonomy" id="2545761"/>
    <lineage>
        <taxon>Bacteria</taxon>
        <taxon>Pseudomonadati</taxon>
        <taxon>Bacteroidota</taxon>
        <taxon>Chitinophagia</taxon>
        <taxon>Chitinophagales</taxon>
        <taxon>Chitinophagaceae</taxon>
        <taxon>Flaviaestuariibacter</taxon>
    </lineage>
</organism>
<dbReference type="UniPathway" id="UPA00219"/>
<sequence length="566" mass="64270">MSEKPISTFWGISLGIFLLLAAAAGCKGKRKHIRLDQKQVVARPEELKATVSDLLESALEGALDSTDRSGALPFRNVPAMAAIYKKSEYAPLWSHDSVWLSKSDSLLALLHNARHYGLFPQDYSVKKLDSLLPRARDTARGNRLDAALWAQTDLYLTAALVDFATDLKVSRLQPDSLRRRDSALHAPFFDSVARRFGTLPVDSFTRSLEPKHAGYHELRAALDSFLLKARFRNYTAINLKDTLHLPQQLRKRLSEDSIHYDASLPDSLALATMVRQYQKRKGIKVDGRISPELLTRLNMSDADKFAIIALNMDRYKALPELPVEYIWVNLPSYQLQVVHGDSVTLTSKVVVGKPETRTPVLASAVNNMMTYPQWTIPPSIINKDILPALQRDPGYLARKGYSLLDTNRNEVDPYKVKWSKYKKGIPYKVVQGSGDDNALGVLKFNFPNKFSVYLHDTNQRGFFSRSKRALSHGCVRVESWHSLATYLLHRDSTLLAMDSASRAKPVSVDSLDSWLAQKKRQYVPLRRPMPVFLRYFTVGRQAGRLVFYEDIYGEDRRLRQAYLTRK</sequence>
<evidence type="ECO:0000256" key="5">
    <source>
        <dbReference type="ARBA" id="ARBA00022984"/>
    </source>
</evidence>
<dbReference type="Pfam" id="PF20142">
    <property type="entry name" value="Scaffold"/>
    <property type="match status" value="1"/>
</dbReference>
<dbReference type="Pfam" id="PF03734">
    <property type="entry name" value="YkuD"/>
    <property type="match status" value="1"/>
</dbReference>
<evidence type="ECO:0000313" key="10">
    <source>
        <dbReference type="Proteomes" id="UP000295164"/>
    </source>
</evidence>
<gene>
    <name evidence="9" type="ORF">E0486_01735</name>
</gene>
<dbReference type="AlphaFoldDB" id="A0A4R4E8E1"/>
<dbReference type="GO" id="GO:0008360">
    <property type="term" value="P:regulation of cell shape"/>
    <property type="evidence" value="ECO:0007669"/>
    <property type="project" value="UniProtKB-UniRule"/>
</dbReference>
<feature type="domain" description="L,D-TPase catalytic" evidence="8">
    <location>
        <begin position="324"/>
        <end position="497"/>
    </location>
</feature>
<feature type="active site" description="Proton donor/acceptor" evidence="7">
    <location>
        <position position="455"/>
    </location>
</feature>
<dbReference type="PANTHER" id="PTHR41533:SF2">
    <property type="entry name" value="BLR7131 PROTEIN"/>
    <property type="match status" value="1"/>
</dbReference>
<keyword evidence="3" id="KW-0808">Transferase</keyword>
<evidence type="ECO:0000313" key="9">
    <source>
        <dbReference type="EMBL" id="TCZ74371.1"/>
    </source>
</evidence>
<dbReference type="InterPro" id="IPR045380">
    <property type="entry name" value="LD_TPept_scaffold_dom"/>
</dbReference>
<evidence type="ECO:0000256" key="6">
    <source>
        <dbReference type="ARBA" id="ARBA00023316"/>
    </source>
</evidence>
<protein>
    <recommendedName>
        <fullName evidence="8">L,D-TPase catalytic domain-containing protein</fullName>
    </recommendedName>
</protein>
<keyword evidence="4 7" id="KW-0133">Cell shape</keyword>
<reference evidence="9 10" key="1">
    <citation type="submission" date="2019-03" db="EMBL/GenBank/DDBJ databases">
        <authorList>
            <person name="Kim M.K.M."/>
        </authorList>
    </citation>
    <scope>NUCLEOTIDE SEQUENCE [LARGE SCALE GENOMIC DNA]</scope>
    <source>
        <strain evidence="9 10">17J68-15</strain>
    </source>
</reference>
<dbReference type="GO" id="GO:0016740">
    <property type="term" value="F:transferase activity"/>
    <property type="evidence" value="ECO:0007669"/>
    <property type="project" value="UniProtKB-KW"/>
</dbReference>
<evidence type="ECO:0000256" key="1">
    <source>
        <dbReference type="ARBA" id="ARBA00004752"/>
    </source>
</evidence>
<dbReference type="InterPro" id="IPR052905">
    <property type="entry name" value="LD-transpeptidase_YkuD-like"/>
</dbReference>
<evidence type="ECO:0000256" key="2">
    <source>
        <dbReference type="ARBA" id="ARBA00005992"/>
    </source>
</evidence>
<proteinExistence type="inferred from homology"/>
<evidence type="ECO:0000256" key="4">
    <source>
        <dbReference type="ARBA" id="ARBA00022960"/>
    </source>
</evidence>
<keyword evidence="6 7" id="KW-0961">Cell wall biogenesis/degradation</keyword>
<dbReference type="PROSITE" id="PS51257">
    <property type="entry name" value="PROKAR_LIPOPROTEIN"/>
    <property type="match status" value="1"/>
</dbReference>
<dbReference type="InterPro" id="IPR038063">
    <property type="entry name" value="Transpep_catalytic_dom"/>
</dbReference>
<dbReference type="InterPro" id="IPR005490">
    <property type="entry name" value="LD_TPept_cat_dom"/>
</dbReference>
<comment type="similarity">
    <text evidence="2">Belongs to the YkuD family.</text>
</comment>
<feature type="active site" description="Nucleophile" evidence="7">
    <location>
        <position position="474"/>
    </location>
</feature>
<dbReference type="Gene3D" id="2.40.440.10">
    <property type="entry name" value="L,D-transpeptidase catalytic domain-like"/>
    <property type="match status" value="1"/>
</dbReference>
<evidence type="ECO:0000259" key="8">
    <source>
        <dbReference type="PROSITE" id="PS52029"/>
    </source>
</evidence>
<dbReference type="SUPFAM" id="SSF141523">
    <property type="entry name" value="L,D-transpeptidase catalytic domain-like"/>
    <property type="match status" value="1"/>
</dbReference>
<comment type="pathway">
    <text evidence="1 7">Cell wall biogenesis; peptidoglycan biosynthesis.</text>
</comment>
<name>A0A4R4E8E1_9BACT</name>
<dbReference type="GO" id="GO:0004180">
    <property type="term" value="F:carboxypeptidase activity"/>
    <property type="evidence" value="ECO:0007669"/>
    <property type="project" value="UniProtKB-ARBA"/>
</dbReference>
<keyword evidence="5 7" id="KW-0573">Peptidoglycan synthesis</keyword>
<dbReference type="GO" id="GO:0071555">
    <property type="term" value="P:cell wall organization"/>
    <property type="evidence" value="ECO:0007669"/>
    <property type="project" value="UniProtKB-UniRule"/>
</dbReference>
<dbReference type="CDD" id="cd16913">
    <property type="entry name" value="YkuD_like"/>
    <property type="match status" value="1"/>
</dbReference>
<dbReference type="PROSITE" id="PS52029">
    <property type="entry name" value="LD_TPASE"/>
    <property type="match status" value="1"/>
</dbReference>
<dbReference type="GO" id="GO:0009252">
    <property type="term" value="P:peptidoglycan biosynthetic process"/>
    <property type="evidence" value="ECO:0007669"/>
    <property type="project" value="UniProtKB-UniPathway"/>
</dbReference>